<dbReference type="InterPro" id="IPR015940">
    <property type="entry name" value="UBA"/>
</dbReference>
<dbReference type="PROSITE" id="PS50030">
    <property type="entry name" value="UBA"/>
    <property type="match status" value="1"/>
</dbReference>
<dbReference type="PANTHER" id="PTHR16525:SF0">
    <property type="entry name" value="PROTEIN C12ORF4"/>
    <property type="match status" value="1"/>
</dbReference>
<comment type="caution">
    <text evidence="3">The sequence shown here is derived from an EMBL/GenBank/DDBJ whole genome shotgun (WGS) entry which is preliminary data.</text>
</comment>
<dbReference type="PANTHER" id="PTHR16525">
    <property type="entry name" value="PROTEIN C12ORF4"/>
    <property type="match status" value="1"/>
</dbReference>
<dbReference type="Proteomes" id="UP000242146">
    <property type="component" value="Unassembled WGS sequence"/>
</dbReference>
<evidence type="ECO:0000256" key="1">
    <source>
        <dbReference type="SAM" id="MobiDB-lite"/>
    </source>
</evidence>
<dbReference type="Pfam" id="PF10154">
    <property type="entry name" value="Fy-3"/>
    <property type="match status" value="3"/>
</dbReference>
<name>A0A1X2GM32_9FUNG</name>
<dbReference type="OrthoDB" id="415359at2759"/>
<evidence type="ECO:0000313" key="3">
    <source>
        <dbReference type="EMBL" id="ORX56961.1"/>
    </source>
</evidence>
<feature type="region of interest" description="Disordered" evidence="1">
    <location>
        <begin position="236"/>
        <end position="274"/>
    </location>
</feature>
<keyword evidence="4" id="KW-1185">Reference proteome</keyword>
<reference evidence="3 4" key="1">
    <citation type="submission" date="2016-07" db="EMBL/GenBank/DDBJ databases">
        <title>Pervasive Adenine N6-methylation of Active Genes in Fungi.</title>
        <authorList>
            <consortium name="DOE Joint Genome Institute"/>
            <person name="Mondo S.J."/>
            <person name="Dannebaum R.O."/>
            <person name="Kuo R.C."/>
            <person name="Labutti K."/>
            <person name="Haridas S."/>
            <person name="Kuo A."/>
            <person name="Salamov A."/>
            <person name="Ahrendt S.R."/>
            <person name="Lipzen A."/>
            <person name="Sullivan W."/>
            <person name="Andreopoulos W.B."/>
            <person name="Clum A."/>
            <person name="Lindquist E."/>
            <person name="Daum C."/>
            <person name="Ramamoorthy G.K."/>
            <person name="Gryganskyi A."/>
            <person name="Culley D."/>
            <person name="Magnuson J.K."/>
            <person name="James T.Y."/>
            <person name="O'Malley M.A."/>
            <person name="Stajich J.E."/>
            <person name="Spatafora J.W."/>
            <person name="Visel A."/>
            <person name="Grigoriev I.V."/>
        </authorList>
    </citation>
    <scope>NUCLEOTIDE SEQUENCE [LARGE SCALE GENOMIC DNA]</scope>
    <source>
        <strain evidence="3 4">NRRL 3301</strain>
    </source>
</reference>
<protein>
    <recommendedName>
        <fullName evidence="2">UBA domain-containing protein</fullName>
    </recommendedName>
</protein>
<feature type="domain" description="UBA" evidence="2">
    <location>
        <begin position="184"/>
        <end position="223"/>
    </location>
</feature>
<dbReference type="STRING" id="101127.A0A1X2GM32"/>
<dbReference type="AlphaFoldDB" id="A0A1X2GM32"/>
<feature type="region of interest" description="Disordered" evidence="1">
    <location>
        <begin position="162"/>
        <end position="183"/>
    </location>
</feature>
<feature type="non-terminal residue" evidence="3">
    <location>
        <position position="643"/>
    </location>
</feature>
<evidence type="ECO:0000313" key="4">
    <source>
        <dbReference type="Proteomes" id="UP000242146"/>
    </source>
</evidence>
<evidence type="ECO:0000259" key="2">
    <source>
        <dbReference type="PROSITE" id="PS50030"/>
    </source>
</evidence>
<organism evidence="3 4">
    <name type="scientific">Hesseltinella vesiculosa</name>
    <dbReference type="NCBI Taxonomy" id="101127"/>
    <lineage>
        <taxon>Eukaryota</taxon>
        <taxon>Fungi</taxon>
        <taxon>Fungi incertae sedis</taxon>
        <taxon>Mucoromycota</taxon>
        <taxon>Mucoromycotina</taxon>
        <taxon>Mucoromycetes</taxon>
        <taxon>Mucorales</taxon>
        <taxon>Cunninghamellaceae</taxon>
        <taxon>Hesseltinella</taxon>
    </lineage>
</organism>
<dbReference type="SUPFAM" id="SSF46934">
    <property type="entry name" value="UBA-like"/>
    <property type="match status" value="1"/>
</dbReference>
<dbReference type="Pfam" id="PF00627">
    <property type="entry name" value="UBA"/>
    <property type="match status" value="1"/>
</dbReference>
<feature type="compositionally biased region" description="Low complexity" evidence="1">
    <location>
        <begin position="244"/>
        <end position="253"/>
    </location>
</feature>
<accession>A0A1X2GM32</accession>
<dbReference type="InterPro" id="IPR019311">
    <property type="entry name" value="Fy-3"/>
</dbReference>
<sequence>QRQRFITAYQDHTLQYHSKHDQDDFSRAFSALVKCPWTSIFDALLDLEQSYTTAMRQLMADHQETIQSLQNKHAQMDHQNMNHFTNHVEELELAQATYASDVLQLQQSQRQEYCDFVMELYREYLLRTSSLTDQSSSTTDPIKTMAAKDLITTAAARVWKKEPTSAASSLSSSSSKVERRSSTSLDKLVQDIQEMGFTKDQAEAALALTKHNLEQAILVLVEQPKQVEDQMRKIKRRSLSMTALPPDLSPSQPSRRRSLQKPYTPPPLSSKQKGWSPISFLHQQKQALENTNLSSVRKLGGWLGKAMENLGMDNDHTDLSMATSPLVESFTITLGTAQIKSTLNLRLMVADVTSDVLDPPLDETREMGYKAQNALRLYTRQLSALIVLVEKAELTSKGSMDWLPYKTGHGSNPSLFERCMRSTDLHFPNIDIQLDTIAQDLQAHPHLFDQGSFFITKHSQLPMHQIVFHLLIDGDRRHPLMAGLRHILKVCSRYDIHSISVPLLMLPDRYLDQPDMWMPATVDQPQQHGLWLARRSENVMKTVKGCLMEASRGRGDTKMDGFGLQNVEFFIPVQQQVYMADPPAPPPLLNASGSATYPSTHALPAASTSSSSLTIPTIKSPTPHVEQIFQQLRAQLVQLFRTS</sequence>
<gene>
    <name evidence="3" type="ORF">DM01DRAFT_1268375</name>
</gene>
<proteinExistence type="predicted"/>
<dbReference type="Gene3D" id="1.10.8.10">
    <property type="entry name" value="DNA helicase RuvA subunit, C-terminal domain"/>
    <property type="match status" value="1"/>
</dbReference>
<dbReference type="InterPro" id="IPR009060">
    <property type="entry name" value="UBA-like_sf"/>
</dbReference>
<dbReference type="GO" id="GO:0005737">
    <property type="term" value="C:cytoplasm"/>
    <property type="evidence" value="ECO:0007669"/>
    <property type="project" value="TreeGrafter"/>
</dbReference>
<feature type="compositionally biased region" description="Low complexity" evidence="1">
    <location>
        <begin position="164"/>
        <end position="175"/>
    </location>
</feature>
<dbReference type="Gene3D" id="1.20.1280.170">
    <property type="entry name" value="Exocyst complex component Exo70"/>
    <property type="match status" value="1"/>
</dbReference>
<dbReference type="EMBL" id="MCGT01000009">
    <property type="protein sequence ID" value="ORX56961.1"/>
    <property type="molecule type" value="Genomic_DNA"/>
</dbReference>
<feature type="non-terminal residue" evidence="3">
    <location>
        <position position="1"/>
    </location>
</feature>